<evidence type="ECO:0000256" key="1">
    <source>
        <dbReference type="ARBA" id="ARBA00022679"/>
    </source>
</evidence>
<dbReference type="SUPFAM" id="SSF53756">
    <property type="entry name" value="UDP-Glycosyltransferase/glycogen phosphorylase"/>
    <property type="match status" value="1"/>
</dbReference>
<evidence type="ECO:0000259" key="2">
    <source>
        <dbReference type="Pfam" id="PF00534"/>
    </source>
</evidence>
<dbReference type="Gene3D" id="3.40.50.2000">
    <property type="entry name" value="Glycogen Phosphorylase B"/>
    <property type="match status" value="2"/>
</dbReference>
<dbReference type="GO" id="GO:0016757">
    <property type="term" value="F:glycosyltransferase activity"/>
    <property type="evidence" value="ECO:0007669"/>
    <property type="project" value="InterPro"/>
</dbReference>
<dbReference type="EMBL" id="QSEE01000006">
    <property type="protein sequence ID" value="RGZ49626.1"/>
    <property type="molecule type" value="Genomic_DNA"/>
</dbReference>
<reference evidence="3 4" key="1">
    <citation type="submission" date="2018-08" db="EMBL/GenBank/DDBJ databases">
        <title>A genome reference for cultivated species of the human gut microbiota.</title>
        <authorList>
            <person name="Zou Y."/>
            <person name="Xue W."/>
            <person name="Luo G."/>
        </authorList>
    </citation>
    <scope>NUCLEOTIDE SEQUENCE [LARGE SCALE GENOMIC DNA]</scope>
    <source>
        <strain evidence="3 4">AM50-4</strain>
    </source>
</reference>
<dbReference type="PANTHER" id="PTHR46401:SF2">
    <property type="entry name" value="GLYCOSYLTRANSFERASE WBBK-RELATED"/>
    <property type="match status" value="1"/>
</dbReference>
<evidence type="ECO:0000313" key="3">
    <source>
        <dbReference type="EMBL" id="RGZ49626.1"/>
    </source>
</evidence>
<dbReference type="Proteomes" id="UP000283684">
    <property type="component" value="Unassembled WGS sequence"/>
</dbReference>
<comment type="caution">
    <text evidence="3">The sequence shown here is derived from an EMBL/GenBank/DDBJ whole genome shotgun (WGS) entry which is preliminary data.</text>
</comment>
<dbReference type="GO" id="GO:0009103">
    <property type="term" value="P:lipopolysaccharide biosynthetic process"/>
    <property type="evidence" value="ECO:0007669"/>
    <property type="project" value="TreeGrafter"/>
</dbReference>
<dbReference type="AlphaFoldDB" id="A0A413NM68"/>
<sequence length="401" mass="46350">MNILFLTVSRITSIVNKGIYSDLLRLFIKNGHSIYVVSPTERRYGEKTRLIDSNEAKILNVKTLNIQKANYIEKGIGMLLLESQYMFAINRYWKDVNFDLILYSTPPITLNGVISQLKKKYNAYTYLMLKDIFPQNAVDLEFFSKTSLLYKMFRRKEKRLYQISDYIGCTSPGNIEFVLKHNKEVVASKLNICPNSVELQGLERGDKNKSKLLKRLMIPPTKTLFIYGGNLGKPQGVNFLLQVIEKNEFRQDSFIIVVGGGTDYPIVRAWYDKYKPKNSVLISYLPKTEYDEIVSLCDVGLVFLDRRFTVPNTPSRILPYMEYKMPILFATDAATDVGQIAEANNFGLWTVSGNLTQFMDMIQYMSENEGRRKSMGEAGYQFLKDNYTVEHSYRAIMERFK</sequence>
<name>A0A413NM68_BACUN</name>
<proteinExistence type="predicted"/>
<dbReference type="Pfam" id="PF00534">
    <property type="entry name" value="Glycos_transf_1"/>
    <property type="match status" value="1"/>
</dbReference>
<organism evidence="3 4">
    <name type="scientific">Bacteroides uniformis</name>
    <dbReference type="NCBI Taxonomy" id="820"/>
    <lineage>
        <taxon>Bacteria</taxon>
        <taxon>Pseudomonadati</taxon>
        <taxon>Bacteroidota</taxon>
        <taxon>Bacteroidia</taxon>
        <taxon>Bacteroidales</taxon>
        <taxon>Bacteroidaceae</taxon>
        <taxon>Bacteroides</taxon>
    </lineage>
</organism>
<dbReference type="InterPro" id="IPR001296">
    <property type="entry name" value="Glyco_trans_1"/>
</dbReference>
<keyword evidence="1 3" id="KW-0808">Transferase</keyword>
<evidence type="ECO:0000313" key="4">
    <source>
        <dbReference type="Proteomes" id="UP000283684"/>
    </source>
</evidence>
<feature type="domain" description="Glycosyl transferase family 1" evidence="2">
    <location>
        <begin position="213"/>
        <end position="381"/>
    </location>
</feature>
<dbReference type="RefSeq" id="WP_117958929.1">
    <property type="nucleotide sequence ID" value="NZ_CAXSUA010000008.1"/>
</dbReference>
<dbReference type="PANTHER" id="PTHR46401">
    <property type="entry name" value="GLYCOSYLTRANSFERASE WBBK-RELATED"/>
    <property type="match status" value="1"/>
</dbReference>
<accession>A0A413NM68</accession>
<dbReference type="CDD" id="cd03794">
    <property type="entry name" value="GT4_WbuB-like"/>
    <property type="match status" value="1"/>
</dbReference>
<gene>
    <name evidence="3" type="ORF">DW988_08015</name>
</gene>
<protein>
    <submittedName>
        <fullName evidence="3">Glycosyltransferase WbuB</fullName>
    </submittedName>
</protein>